<keyword evidence="4" id="KW-1185">Reference proteome</keyword>
<gene>
    <name evidence="3" type="ORF">GCM10009768_27920</name>
</gene>
<dbReference type="PANTHER" id="PTHR30032">
    <property type="entry name" value="N-ACETYLMURAMOYL-L-ALANINE AMIDASE-RELATED"/>
    <property type="match status" value="1"/>
</dbReference>
<accession>A0ABN2LR69</accession>
<organism evidence="3 4">
    <name type="scientific">Leucobacter iarius</name>
    <dbReference type="NCBI Taxonomy" id="333963"/>
    <lineage>
        <taxon>Bacteria</taxon>
        <taxon>Bacillati</taxon>
        <taxon>Actinomycetota</taxon>
        <taxon>Actinomycetes</taxon>
        <taxon>Micrococcales</taxon>
        <taxon>Microbacteriaceae</taxon>
        <taxon>Leucobacter</taxon>
    </lineage>
</organism>
<evidence type="ECO:0000256" key="2">
    <source>
        <dbReference type="SAM" id="SignalP"/>
    </source>
</evidence>
<evidence type="ECO:0000256" key="1">
    <source>
        <dbReference type="SAM" id="MobiDB-lite"/>
    </source>
</evidence>
<dbReference type="InterPro" id="IPR007253">
    <property type="entry name" value="Cell_wall-bd_2"/>
</dbReference>
<sequence length="600" mass="60904">MPVRPIRRLTGLALSLALVLTGAATTAPAFAEDAPAASAAESGTSKASRADAPAEQTPTKALEDARERKLKKRPVASIAGGTALHGTIDVPAGLLDPDTDMAAVFLASTDGTEYFVGSPIEANGGYEFQGIEPGDYVLIASGLCDCEQGWFSQLLLTKNGSATVPVADGVDTAWDTAMAMPDAQIEGNATGLLDSFDADAITIPYAKAEGRWIQLDAGFVAEGPLSSRPYALPMLRGGEYTVGLGEGAAGTGIDRMVWLGGASELQSAKPVALAAAQKRTGVGLGFPGRPVVTAANLAVKRFSGADRFDTSAAISRAAYPFGASTVYVANGNAFPDALAGAAAAGAEGAPVLLVRSGSIPASVRTELSRLRPDNIIVLGGAGAVSVSVQVELEQYADYAVRRMAGADRYQTAATISRKTSGTEVPAAYVASGMNFPDALAGAAAAGAAGAPVLLVPQGTIPAAVKTELARLRPEQIIVLGGTGAVSRTVESQLRRYASGEVARIDGADRFETSVAISESTVEPGVPIAYVADGMNFPDALAGAAVAAAQGGPILLVRQGSIPSTIGSELSRLQPQRIAVLGGTGAVGSGVQAQLKQYLVP</sequence>
<proteinExistence type="predicted"/>
<dbReference type="EMBL" id="BAAAOB010000004">
    <property type="protein sequence ID" value="GAA1797385.1"/>
    <property type="molecule type" value="Genomic_DNA"/>
</dbReference>
<evidence type="ECO:0000313" key="3">
    <source>
        <dbReference type="EMBL" id="GAA1797385.1"/>
    </source>
</evidence>
<dbReference type="Pfam" id="PF04122">
    <property type="entry name" value="CW_binding_2"/>
    <property type="match status" value="3"/>
</dbReference>
<dbReference type="PANTHER" id="PTHR30032:SF8">
    <property type="entry name" value="GERMINATION-SPECIFIC N-ACETYLMURAMOYL-L-ALANINE AMIDASE"/>
    <property type="match status" value="1"/>
</dbReference>
<feature type="signal peptide" evidence="2">
    <location>
        <begin position="1"/>
        <end position="31"/>
    </location>
</feature>
<evidence type="ECO:0000313" key="4">
    <source>
        <dbReference type="Proteomes" id="UP001500851"/>
    </source>
</evidence>
<feature type="chain" id="PRO_5046765619" description="Cell wall binding repeat protein" evidence="2">
    <location>
        <begin position="32"/>
        <end position="600"/>
    </location>
</feature>
<feature type="compositionally biased region" description="Low complexity" evidence="1">
    <location>
        <begin position="35"/>
        <end position="44"/>
    </location>
</feature>
<protein>
    <recommendedName>
        <fullName evidence="5">Cell wall binding repeat protein</fullName>
    </recommendedName>
</protein>
<dbReference type="Gene3D" id="3.40.50.12090">
    <property type="match status" value="2"/>
</dbReference>
<dbReference type="InterPro" id="IPR051922">
    <property type="entry name" value="Bact_Sporulation_Assoc"/>
</dbReference>
<keyword evidence="2" id="KW-0732">Signal</keyword>
<feature type="region of interest" description="Disordered" evidence="1">
    <location>
        <begin position="35"/>
        <end position="69"/>
    </location>
</feature>
<evidence type="ECO:0008006" key="5">
    <source>
        <dbReference type="Google" id="ProtNLM"/>
    </source>
</evidence>
<reference evidence="3 4" key="1">
    <citation type="journal article" date="2019" name="Int. J. Syst. Evol. Microbiol.">
        <title>The Global Catalogue of Microorganisms (GCM) 10K type strain sequencing project: providing services to taxonomists for standard genome sequencing and annotation.</title>
        <authorList>
            <consortium name="The Broad Institute Genomics Platform"/>
            <consortium name="The Broad Institute Genome Sequencing Center for Infectious Disease"/>
            <person name="Wu L."/>
            <person name="Ma J."/>
        </authorList>
    </citation>
    <scope>NUCLEOTIDE SEQUENCE [LARGE SCALE GENOMIC DNA]</scope>
    <source>
        <strain evidence="3 4">JCM 14736</strain>
    </source>
</reference>
<dbReference type="Proteomes" id="UP001500851">
    <property type="component" value="Unassembled WGS sequence"/>
</dbReference>
<name>A0ABN2LR69_9MICO</name>
<comment type="caution">
    <text evidence="3">The sequence shown here is derived from an EMBL/GenBank/DDBJ whole genome shotgun (WGS) entry which is preliminary data.</text>
</comment>